<evidence type="ECO:0000256" key="1">
    <source>
        <dbReference type="ARBA" id="ARBA00009477"/>
    </source>
</evidence>
<keyword evidence="2" id="KW-0175">Coiled coil</keyword>
<dbReference type="EMBL" id="JAJEWP010000005">
    <property type="protein sequence ID" value="MCC2617557.1"/>
    <property type="molecule type" value="Genomic_DNA"/>
</dbReference>
<proteinExistence type="inferred from homology"/>
<dbReference type="InterPro" id="IPR058627">
    <property type="entry name" value="MdtA-like_C"/>
</dbReference>
<feature type="domain" description="Multidrug resistance protein MdtA-like C-terminal permuted SH3" evidence="3">
    <location>
        <begin position="316"/>
        <end position="357"/>
    </location>
</feature>
<dbReference type="SUPFAM" id="SSF111369">
    <property type="entry name" value="HlyD-like secretion proteins"/>
    <property type="match status" value="1"/>
</dbReference>
<sequence length="384" mass="42080">MKSTLIKVGATVGVLVLGVAGMSGIKASADKPAEKEPVDTRPTVKVESIIAGNHPVTIHSYGEVMPLESTQLAAQVSGEVVEWNPDFVPGGLVERGEVLFSIEKDAYEAALLQAQADLSQAQANLIEEQARADVAKREAKTLPSSKVTDLYLRKPQLLSAQAAVKSAQARLKIAQRDLNNTEIVAPYDALVVSRDFGVGQYVNQGAMVAELHNVEAAEITISIAGFDTEFLPDNLYNTPAIVQNKGLNSFSREGRIVRDLGVVDQATRMTQLVVRINDPYGLDNQQPALKFGSYVEVDFAGREVQNAYRLPQELVTNRRVWIVGDDNTLQPKSVQVVREQDQYFLINKGLQNDDQVVLTLPEYPQKGMEVKIKGEELVAQQDQE</sequence>
<reference evidence="4 5" key="1">
    <citation type="submission" date="2021-10" db="EMBL/GenBank/DDBJ databases">
        <title>Draft genome of Aestuariibacter halophilus JC2043.</title>
        <authorList>
            <person name="Emsley S.A."/>
            <person name="Pfannmuller K.M."/>
            <person name="Ushijima B."/>
            <person name="Saw J.H."/>
            <person name="Videau P."/>
        </authorList>
    </citation>
    <scope>NUCLEOTIDE SEQUENCE [LARGE SCALE GENOMIC DNA]</scope>
    <source>
        <strain evidence="4 5">JC2043</strain>
    </source>
</reference>
<dbReference type="PANTHER" id="PTHR30469">
    <property type="entry name" value="MULTIDRUG RESISTANCE PROTEIN MDTA"/>
    <property type="match status" value="1"/>
</dbReference>
<evidence type="ECO:0000259" key="3">
    <source>
        <dbReference type="Pfam" id="PF25967"/>
    </source>
</evidence>
<evidence type="ECO:0000256" key="2">
    <source>
        <dbReference type="SAM" id="Coils"/>
    </source>
</evidence>
<feature type="coiled-coil region" evidence="2">
    <location>
        <begin position="104"/>
        <end position="184"/>
    </location>
</feature>
<name>A0ABS8GAE0_9ALTE</name>
<organism evidence="4 5">
    <name type="scientific">Fluctibacter halophilus</name>
    <dbReference type="NCBI Taxonomy" id="226011"/>
    <lineage>
        <taxon>Bacteria</taxon>
        <taxon>Pseudomonadati</taxon>
        <taxon>Pseudomonadota</taxon>
        <taxon>Gammaproteobacteria</taxon>
        <taxon>Alteromonadales</taxon>
        <taxon>Alteromonadaceae</taxon>
        <taxon>Fluctibacter</taxon>
    </lineage>
</organism>
<comment type="similarity">
    <text evidence="1">Belongs to the membrane fusion protein (MFP) (TC 8.A.1) family.</text>
</comment>
<accession>A0ABS8GAE0</accession>
<dbReference type="Pfam" id="PF25967">
    <property type="entry name" value="RND-MFP_C"/>
    <property type="match status" value="1"/>
</dbReference>
<dbReference type="NCBIfam" id="TIGR01730">
    <property type="entry name" value="RND_mfp"/>
    <property type="match status" value="1"/>
</dbReference>
<dbReference type="Gene3D" id="2.40.30.170">
    <property type="match status" value="1"/>
</dbReference>
<evidence type="ECO:0000313" key="4">
    <source>
        <dbReference type="EMBL" id="MCC2617557.1"/>
    </source>
</evidence>
<dbReference type="PANTHER" id="PTHR30469:SF12">
    <property type="entry name" value="MULTIDRUG RESISTANCE PROTEIN MDTA"/>
    <property type="match status" value="1"/>
</dbReference>
<dbReference type="Gene3D" id="2.40.50.100">
    <property type="match status" value="1"/>
</dbReference>
<keyword evidence="5" id="KW-1185">Reference proteome</keyword>
<comment type="caution">
    <text evidence="4">The sequence shown here is derived from an EMBL/GenBank/DDBJ whole genome shotgun (WGS) entry which is preliminary data.</text>
</comment>
<evidence type="ECO:0000313" key="5">
    <source>
        <dbReference type="Proteomes" id="UP001520878"/>
    </source>
</evidence>
<gene>
    <name evidence="4" type="ORF">LJ739_14990</name>
</gene>
<dbReference type="RefSeq" id="WP_229161812.1">
    <property type="nucleotide sequence ID" value="NZ_JAJEWP010000005.1"/>
</dbReference>
<dbReference type="Gene3D" id="2.40.420.20">
    <property type="match status" value="1"/>
</dbReference>
<protein>
    <submittedName>
        <fullName evidence="4">Efflux RND transporter periplasmic adaptor subunit</fullName>
    </submittedName>
</protein>
<dbReference type="InterPro" id="IPR006143">
    <property type="entry name" value="RND_pump_MFP"/>
</dbReference>
<dbReference type="Gene3D" id="1.10.287.470">
    <property type="entry name" value="Helix hairpin bin"/>
    <property type="match status" value="1"/>
</dbReference>
<dbReference type="Proteomes" id="UP001520878">
    <property type="component" value="Unassembled WGS sequence"/>
</dbReference>